<dbReference type="Proteomes" id="UP000507222">
    <property type="component" value="Unassembled WGS sequence"/>
</dbReference>
<sequence length="76" mass="8673">MALTNWINGKKTAPSPDSNAYAEWEEDNCLVRSWPLNSMTKPVHALFKHGAIAFDIWKAAQKTYTMTQNSSRLFQL</sequence>
<organism evidence="2 3">
    <name type="scientific">Prunus armeniaca</name>
    <name type="common">Apricot</name>
    <name type="synonym">Armeniaca vulgaris</name>
    <dbReference type="NCBI Taxonomy" id="36596"/>
    <lineage>
        <taxon>Eukaryota</taxon>
        <taxon>Viridiplantae</taxon>
        <taxon>Streptophyta</taxon>
        <taxon>Embryophyta</taxon>
        <taxon>Tracheophyta</taxon>
        <taxon>Spermatophyta</taxon>
        <taxon>Magnoliopsida</taxon>
        <taxon>eudicotyledons</taxon>
        <taxon>Gunneridae</taxon>
        <taxon>Pentapetalae</taxon>
        <taxon>rosids</taxon>
        <taxon>fabids</taxon>
        <taxon>Rosales</taxon>
        <taxon>Rosaceae</taxon>
        <taxon>Amygdaloideae</taxon>
        <taxon>Amygdaleae</taxon>
        <taxon>Prunus</taxon>
    </lineage>
</organism>
<protein>
    <recommendedName>
        <fullName evidence="4">Retrotransposon Copia-like N-terminal domain-containing protein</fullName>
    </recommendedName>
</protein>
<evidence type="ECO:0000256" key="1">
    <source>
        <dbReference type="SAM" id="MobiDB-lite"/>
    </source>
</evidence>
<proteinExistence type="predicted"/>
<dbReference type="AlphaFoldDB" id="A0A6J5V387"/>
<accession>A0A6J5V387</accession>
<gene>
    <name evidence="2" type="ORF">CURHAP_LOCUS36298</name>
</gene>
<evidence type="ECO:0008006" key="4">
    <source>
        <dbReference type="Google" id="ProtNLM"/>
    </source>
</evidence>
<name>A0A6J5V387_PRUAR</name>
<feature type="region of interest" description="Disordered" evidence="1">
    <location>
        <begin position="1"/>
        <end position="20"/>
    </location>
</feature>
<evidence type="ECO:0000313" key="2">
    <source>
        <dbReference type="EMBL" id="CAB4282703.1"/>
    </source>
</evidence>
<reference evidence="2 3" key="1">
    <citation type="submission" date="2020-05" db="EMBL/GenBank/DDBJ databases">
        <authorList>
            <person name="Campoy J."/>
            <person name="Schneeberger K."/>
            <person name="Spophaly S."/>
        </authorList>
    </citation>
    <scope>NUCLEOTIDE SEQUENCE [LARGE SCALE GENOMIC DNA]</scope>
    <source>
        <strain evidence="2">PruArmRojPasFocal</strain>
    </source>
</reference>
<evidence type="ECO:0000313" key="3">
    <source>
        <dbReference type="Proteomes" id="UP000507222"/>
    </source>
</evidence>
<dbReference type="EMBL" id="CAEKDK010000006">
    <property type="protein sequence ID" value="CAB4282703.1"/>
    <property type="molecule type" value="Genomic_DNA"/>
</dbReference>